<dbReference type="AlphaFoldDB" id="K1XXX2"/>
<protein>
    <submittedName>
        <fullName evidence="1">Uncharacterized protein</fullName>
    </submittedName>
</protein>
<comment type="caution">
    <text evidence="1">The sequence shown here is derived from an EMBL/GenBank/DDBJ whole genome shotgun (WGS) entry which is preliminary data.</text>
</comment>
<name>K1XXX2_9BACT</name>
<evidence type="ECO:0000313" key="1">
    <source>
        <dbReference type="EMBL" id="EKD29836.1"/>
    </source>
</evidence>
<reference evidence="1" key="1">
    <citation type="journal article" date="2012" name="Science">
        <title>Fermentation, hydrogen, and sulfur metabolism in multiple uncultivated bacterial phyla.</title>
        <authorList>
            <person name="Wrighton K.C."/>
            <person name="Thomas B.C."/>
            <person name="Sharon I."/>
            <person name="Miller C.S."/>
            <person name="Castelle C.J."/>
            <person name="VerBerkmoes N.C."/>
            <person name="Wilkins M.J."/>
            <person name="Hettich R.L."/>
            <person name="Lipton M.S."/>
            <person name="Williams K.H."/>
            <person name="Long P.E."/>
            <person name="Banfield J.F."/>
        </authorList>
    </citation>
    <scope>NUCLEOTIDE SEQUENCE [LARGE SCALE GENOMIC DNA]</scope>
</reference>
<organism evidence="1">
    <name type="scientific">uncultured bacterium</name>
    <name type="common">gcode 4</name>
    <dbReference type="NCBI Taxonomy" id="1234023"/>
    <lineage>
        <taxon>Bacteria</taxon>
        <taxon>environmental samples</taxon>
    </lineage>
</organism>
<gene>
    <name evidence="1" type="ORF">ACD_78C00250G0002</name>
</gene>
<sequence>MVPRDSRVGSQEDIFFFMKSFFYEITIARSSRDMVLWEIKQIKRLKFSDNFWTHDVLKSGKKVRFHDTLHHHIHRIPSYFRKIRHSVYPDNPRQIRPLCITQIRIL</sequence>
<proteinExistence type="predicted"/>
<dbReference type="EMBL" id="AMFJ01034250">
    <property type="protein sequence ID" value="EKD29836.1"/>
    <property type="molecule type" value="Genomic_DNA"/>
</dbReference>
<accession>K1XXX2</accession>